<keyword evidence="2" id="KW-1185">Reference proteome</keyword>
<evidence type="ECO:0000313" key="2">
    <source>
        <dbReference type="Proteomes" id="UP001303046"/>
    </source>
</evidence>
<reference evidence="1 2" key="1">
    <citation type="submission" date="2023-08" db="EMBL/GenBank/DDBJ databases">
        <title>A Necator americanus chromosomal reference genome.</title>
        <authorList>
            <person name="Ilik V."/>
            <person name="Petrzelkova K.J."/>
            <person name="Pardy F."/>
            <person name="Fuh T."/>
            <person name="Niatou-Singa F.S."/>
            <person name="Gouil Q."/>
            <person name="Baker L."/>
            <person name="Ritchie M.E."/>
            <person name="Jex A.R."/>
            <person name="Gazzola D."/>
            <person name="Li H."/>
            <person name="Toshio Fujiwara R."/>
            <person name="Zhan B."/>
            <person name="Aroian R.V."/>
            <person name="Pafco B."/>
            <person name="Schwarz E.M."/>
        </authorList>
    </citation>
    <scope>NUCLEOTIDE SEQUENCE [LARGE SCALE GENOMIC DNA]</scope>
    <source>
        <strain evidence="1 2">Aroian</strain>
        <tissue evidence="1">Whole animal</tissue>
    </source>
</reference>
<comment type="caution">
    <text evidence="1">The sequence shown here is derived from an EMBL/GenBank/DDBJ whole genome shotgun (WGS) entry which is preliminary data.</text>
</comment>
<dbReference type="Proteomes" id="UP001303046">
    <property type="component" value="Unassembled WGS sequence"/>
</dbReference>
<evidence type="ECO:0000313" key="1">
    <source>
        <dbReference type="EMBL" id="KAK6741092.1"/>
    </source>
</evidence>
<organism evidence="1 2">
    <name type="scientific">Necator americanus</name>
    <name type="common">Human hookworm</name>
    <dbReference type="NCBI Taxonomy" id="51031"/>
    <lineage>
        <taxon>Eukaryota</taxon>
        <taxon>Metazoa</taxon>
        <taxon>Ecdysozoa</taxon>
        <taxon>Nematoda</taxon>
        <taxon>Chromadorea</taxon>
        <taxon>Rhabditida</taxon>
        <taxon>Rhabditina</taxon>
        <taxon>Rhabditomorpha</taxon>
        <taxon>Strongyloidea</taxon>
        <taxon>Ancylostomatidae</taxon>
        <taxon>Bunostominae</taxon>
        <taxon>Necator</taxon>
    </lineage>
</organism>
<accession>A0ABR1CRZ0</accession>
<sequence>MMHWEMTRTQGSVYMESSRQIDDLYPDYQALRVTGGSGFNVDGQQESNRRTVDHCPADIVLAPSVCSLTDLEYADDAVMSAESSTKLQHGDTDYVYFLMNARCGSLLNPRPGSESTDNPLNL</sequence>
<proteinExistence type="predicted"/>
<gene>
    <name evidence="1" type="primary">Necator_chrIII.g9900</name>
    <name evidence="1" type="ORF">RB195_009135</name>
</gene>
<protein>
    <submittedName>
        <fullName evidence="1">Uncharacterized protein</fullName>
    </submittedName>
</protein>
<dbReference type="EMBL" id="JAVFWL010000003">
    <property type="protein sequence ID" value="KAK6741092.1"/>
    <property type="molecule type" value="Genomic_DNA"/>
</dbReference>
<name>A0ABR1CRZ0_NECAM</name>